<evidence type="ECO:0000256" key="2">
    <source>
        <dbReference type="ARBA" id="ARBA00022771"/>
    </source>
</evidence>
<dbReference type="STRING" id="1522189.A0A316WBA6"/>
<dbReference type="PANTHER" id="PTHR47636:SF1">
    <property type="entry name" value="TRANSCRIPTIONAL REGULATORY PROTEIN RCO1"/>
    <property type="match status" value="1"/>
</dbReference>
<keyword evidence="3" id="KW-0862">Zinc</keyword>
<dbReference type="InParanoid" id="A0A316WBA6"/>
<dbReference type="InterPro" id="IPR011011">
    <property type="entry name" value="Znf_FYVE_PHD"/>
</dbReference>
<feature type="region of interest" description="Disordered" evidence="5">
    <location>
        <begin position="31"/>
        <end position="204"/>
    </location>
</feature>
<evidence type="ECO:0000256" key="5">
    <source>
        <dbReference type="SAM" id="MobiDB-lite"/>
    </source>
</evidence>
<dbReference type="OrthoDB" id="5876363at2759"/>
<feature type="compositionally biased region" description="Low complexity" evidence="5">
    <location>
        <begin position="542"/>
        <end position="563"/>
    </location>
</feature>
<dbReference type="CDD" id="cd15535">
    <property type="entry name" value="PHD1_Rco1"/>
    <property type="match status" value="1"/>
</dbReference>
<feature type="compositionally biased region" description="Low complexity" evidence="5">
    <location>
        <begin position="488"/>
        <end position="506"/>
    </location>
</feature>
<dbReference type="Pfam" id="PF00628">
    <property type="entry name" value="PHD"/>
    <property type="match status" value="2"/>
</dbReference>
<feature type="compositionally biased region" description="Polar residues" evidence="5">
    <location>
        <begin position="335"/>
        <end position="350"/>
    </location>
</feature>
<evidence type="ECO:0000313" key="7">
    <source>
        <dbReference type="EMBL" id="PWN44895.1"/>
    </source>
</evidence>
<keyword evidence="8" id="KW-1185">Reference proteome</keyword>
<dbReference type="GO" id="GO:0006357">
    <property type="term" value="P:regulation of transcription by RNA polymerase II"/>
    <property type="evidence" value="ECO:0007669"/>
    <property type="project" value="TreeGrafter"/>
</dbReference>
<feature type="compositionally biased region" description="Polar residues" evidence="5">
    <location>
        <begin position="53"/>
        <end position="62"/>
    </location>
</feature>
<dbReference type="PANTHER" id="PTHR47636">
    <property type="entry name" value="TRANSCRIPTIONAL REGULATORY PROTEIN RCO1"/>
    <property type="match status" value="1"/>
</dbReference>
<name>A0A316WBA6_9BASI</name>
<dbReference type="InterPro" id="IPR001965">
    <property type="entry name" value="Znf_PHD"/>
</dbReference>
<feature type="region of interest" description="Disordered" evidence="5">
    <location>
        <begin position="1086"/>
        <end position="1113"/>
    </location>
</feature>
<keyword evidence="1" id="KW-0479">Metal-binding</keyword>
<gene>
    <name evidence="7" type="ORF">IE81DRAFT_364589</name>
</gene>
<accession>A0A316WBA6</accession>
<dbReference type="GeneID" id="37038741"/>
<organism evidence="7 8">
    <name type="scientific">Ceraceosorus guamensis</name>
    <dbReference type="NCBI Taxonomy" id="1522189"/>
    <lineage>
        <taxon>Eukaryota</taxon>
        <taxon>Fungi</taxon>
        <taxon>Dikarya</taxon>
        <taxon>Basidiomycota</taxon>
        <taxon>Ustilaginomycotina</taxon>
        <taxon>Exobasidiomycetes</taxon>
        <taxon>Ceraceosorales</taxon>
        <taxon>Ceraceosoraceae</taxon>
        <taxon>Ceraceosorus</taxon>
    </lineage>
</organism>
<dbReference type="InterPro" id="IPR013083">
    <property type="entry name" value="Znf_RING/FYVE/PHD"/>
</dbReference>
<sequence length="1296" mass="136933">MSGIPQASAAPSGSGFAKPNAVEVRRAVASQALVGSSSASDRTARAQSLAAMDSTSGPSSGQIRKGPLAQVPPGSIGSVAMTTKSTSSPGSASPSSSATMPSVLAPGPVTGASLPHPQMRPRATEQEGWTSNGAPPMIPRAPARKGAMDDFLRSYPRPPPRRSPDYVARRAATNTAMSPSGLAASASESAPVRPARPARPAWDTQLDIPAVEGFETEILPPPPTLPNDPAYPPLAPDAPPESAVPVAKKKGQNSGATSFTPTSFTPHSGANGSRQMILSVDEQGRVRKGPAIPDGLRAIVDGTFCTLQKPLSKPHKRLPIHREGRPHRGKPLPAQPNTRTNGAPTESGQGSDAVKIKSEPNASPAVPLIPLPEHEHSNDKASTTSPAPRLARSVSELTASDVGGPADGASVASEDTVALEEDVEAKGIDEKGNLVMHSLDSGIDVASAKGDNRKKRKPMRKDRESAASSDLTESSPAPVGDVIITNSPRGRPSRAAGLAGAAASTAFMNSRRRGFKQPEPLATTSTRPSETLLPREAGAMQPSISGSAAPQGSASSILSDSASGPVSPKGARGASSSILVHPRGVDSADHQEPNNEHCETCAGSGHLLCCEGCTRSFHFACLNPPLDIDEKPASSTPNGVPTNASTDEAWYCNVCRALRRGKQRKAKGLFGSLLQKLDSENPSDFVLPADIRGHFKGVTAHPDGSYLNATLVRPLRITKAGIIDERDPYKLKDKQGALVLCYHCKGSAMPEDRDALLHAHIDARESAKTASPQRLKRRAGSSHHPVEAPPQSAKAPRVASEAKAEALRAVPFEVVAALANNEGKGDAEGWRRIVSCDFCSLHWHLDCVDPPLISMPHETRKWMCPNHVDQATPPPRVPKVTAAQQQVVDLPVPSAASIGPGRHYRTRVRNSGLIDIIPDPLDDIFDSSSGKRRSSNAWMLDDVDVDEDDELDKLGHKVKLRIPERVILLDFWQRARHNRALLQGTRDKHTVAADSGLQLLAEIAKQELPPPAFKYQSTIEALTSPVPPMDAQESSVRSDPQAVPAPFCKEISQAVMTLRRNPIARGEHARSESPLTDIDDGAVVKQSAPHVRASNSTADRLTNGESSKVESTAGRGLRINGLGAVMGDGLEEMLEAAGFGERSTAQSSDGPPSTPQRSTPRRAAGAAAAAALITTPSHDRHAPQKRKLINGDLSQDSAASTPQRGLAKRSKRNHDGAAAPLDGFAHQEVQVSPPLGKDQQVQTLISRGTDQQVQASPVGAAALDAKVSPEEIESLLAVRELMRHKGKEEILRFLRS</sequence>
<feature type="compositionally biased region" description="Low complexity" evidence="5">
    <location>
        <begin position="82"/>
        <end position="102"/>
    </location>
</feature>
<evidence type="ECO:0000256" key="1">
    <source>
        <dbReference type="ARBA" id="ARBA00022723"/>
    </source>
</evidence>
<dbReference type="GO" id="GO:0032221">
    <property type="term" value="C:Rpd3S complex"/>
    <property type="evidence" value="ECO:0007669"/>
    <property type="project" value="TreeGrafter"/>
</dbReference>
<feature type="region of interest" description="Disordered" evidence="5">
    <location>
        <begin position="1139"/>
        <end position="1219"/>
    </location>
</feature>
<feature type="region of interest" description="Disordered" evidence="5">
    <location>
        <begin position="306"/>
        <end position="415"/>
    </location>
</feature>
<proteinExistence type="predicted"/>
<feature type="region of interest" description="Disordered" evidence="5">
    <location>
        <begin position="440"/>
        <end position="576"/>
    </location>
</feature>
<dbReference type="RefSeq" id="XP_025372055.1">
    <property type="nucleotide sequence ID" value="XM_025516871.1"/>
</dbReference>
<evidence type="ECO:0000256" key="4">
    <source>
        <dbReference type="PROSITE-ProRule" id="PRU00146"/>
    </source>
</evidence>
<feature type="compositionally biased region" description="Polar residues" evidence="5">
    <location>
        <begin position="1093"/>
        <end position="1110"/>
    </location>
</feature>
<protein>
    <recommendedName>
        <fullName evidence="6">PHD-type domain-containing protein</fullName>
    </recommendedName>
</protein>
<reference evidence="7 8" key="1">
    <citation type="journal article" date="2018" name="Mol. Biol. Evol.">
        <title>Broad Genomic Sampling Reveals a Smut Pathogenic Ancestry of the Fungal Clade Ustilaginomycotina.</title>
        <authorList>
            <person name="Kijpornyongpan T."/>
            <person name="Mondo S.J."/>
            <person name="Barry K."/>
            <person name="Sandor L."/>
            <person name="Lee J."/>
            <person name="Lipzen A."/>
            <person name="Pangilinan J."/>
            <person name="LaButti K."/>
            <person name="Hainaut M."/>
            <person name="Henrissat B."/>
            <person name="Grigoriev I.V."/>
            <person name="Spatafora J.W."/>
            <person name="Aime M.C."/>
        </authorList>
    </citation>
    <scope>NUCLEOTIDE SEQUENCE [LARGE SCALE GENOMIC DNA]</scope>
    <source>
        <strain evidence="7 8">MCA 4658</strain>
    </source>
</reference>
<feature type="compositionally biased region" description="Polar residues" evidence="5">
    <location>
        <begin position="466"/>
        <end position="475"/>
    </location>
</feature>
<dbReference type="CDD" id="cd15534">
    <property type="entry name" value="PHD2_PHF12_Rco1"/>
    <property type="match status" value="1"/>
</dbReference>
<feature type="compositionally biased region" description="Low complexity" evidence="5">
    <location>
        <begin position="1155"/>
        <end position="1171"/>
    </location>
</feature>
<dbReference type="SMART" id="SM00249">
    <property type="entry name" value="PHD"/>
    <property type="match status" value="2"/>
</dbReference>
<dbReference type="Proteomes" id="UP000245783">
    <property type="component" value="Unassembled WGS sequence"/>
</dbReference>
<dbReference type="PROSITE" id="PS01359">
    <property type="entry name" value="ZF_PHD_1"/>
    <property type="match status" value="1"/>
</dbReference>
<dbReference type="InterPro" id="IPR019787">
    <property type="entry name" value="Znf_PHD-finger"/>
</dbReference>
<feature type="compositionally biased region" description="Low complexity" evidence="5">
    <location>
        <begin position="257"/>
        <end position="266"/>
    </location>
</feature>
<dbReference type="Gene3D" id="3.30.40.10">
    <property type="entry name" value="Zinc/RING finger domain, C3HC4 (zinc finger)"/>
    <property type="match status" value="2"/>
</dbReference>
<dbReference type="EMBL" id="KZ819358">
    <property type="protein sequence ID" value="PWN44895.1"/>
    <property type="molecule type" value="Genomic_DNA"/>
</dbReference>
<feature type="compositionally biased region" description="Polar residues" evidence="5">
    <location>
        <begin position="1192"/>
        <end position="1203"/>
    </location>
</feature>
<evidence type="ECO:0000259" key="6">
    <source>
        <dbReference type="PROSITE" id="PS50016"/>
    </source>
</evidence>
<feature type="region of interest" description="Disordered" evidence="5">
    <location>
        <begin position="765"/>
        <end position="796"/>
    </location>
</feature>
<feature type="compositionally biased region" description="Low complexity" evidence="5">
    <location>
        <begin position="183"/>
        <end position="201"/>
    </location>
</feature>
<feature type="region of interest" description="Disordered" evidence="5">
    <location>
        <begin position="216"/>
        <end position="276"/>
    </location>
</feature>
<dbReference type="PROSITE" id="PS50016">
    <property type="entry name" value="ZF_PHD_2"/>
    <property type="match status" value="1"/>
</dbReference>
<evidence type="ECO:0000313" key="8">
    <source>
        <dbReference type="Proteomes" id="UP000245783"/>
    </source>
</evidence>
<feature type="compositionally biased region" description="Pro residues" evidence="5">
    <location>
        <begin position="219"/>
        <end position="239"/>
    </location>
</feature>
<dbReference type="InterPro" id="IPR019786">
    <property type="entry name" value="Zinc_finger_PHD-type_CS"/>
</dbReference>
<feature type="compositionally biased region" description="Basic residues" evidence="5">
    <location>
        <begin position="312"/>
        <end position="330"/>
    </location>
</feature>
<dbReference type="InterPro" id="IPR052819">
    <property type="entry name" value="Chromatin_regulatory_protein"/>
</dbReference>
<feature type="domain" description="PHD-type" evidence="6">
    <location>
        <begin position="595"/>
        <end position="658"/>
    </location>
</feature>
<keyword evidence="2 4" id="KW-0863">Zinc-finger</keyword>
<evidence type="ECO:0000256" key="3">
    <source>
        <dbReference type="ARBA" id="ARBA00022833"/>
    </source>
</evidence>
<dbReference type="GO" id="GO:0008270">
    <property type="term" value="F:zinc ion binding"/>
    <property type="evidence" value="ECO:0007669"/>
    <property type="project" value="UniProtKB-KW"/>
</dbReference>
<dbReference type="SUPFAM" id="SSF57903">
    <property type="entry name" value="FYVE/PHD zinc finger"/>
    <property type="match status" value="2"/>
</dbReference>